<reference evidence="2" key="1">
    <citation type="submission" date="2022-01" db="EMBL/GenBank/DDBJ databases">
        <authorList>
            <person name="King R."/>
        </authorList>
    </citation>
    <scope>NUCLEOTIDE SEQUENCE</scope>
</reference>
<proteinExistence type="predicted"/>
<keyword evidence="3" id="KW-1185">Reference proteome</keyword>
<organism evidence="2 3">
    <name type="scientific">Nezara viridula</name>
    <name type="common">Southern green stink bug</name>
    <name type="synonym">Cimex viridulus</name>
    <dbReference type="NCBI Taxonomy" id="85310"/>
    <lineage>
        <taxon>Eukaryota</taxon>
        <taxon>Metazoa</taxon>
        <taxon>Ecdysozoa</taxon>
        <taxon>Arthropoda</taxon>
        <taxon>Hexapoda</taxon>
        <taxon>Insecta</taxon>
        <taxon>Pterygota</taxon>
        <taxon>Neoptera</taxon>
        <taxon>Paraneoptera</taxon>
        <taxon>Hemiptera</taxon>
        <taxon>Heteroptera</taxon>
        <taxon>Panheteroptera</taxon>
        <taxon>Pentatomomorpha</taxon>
        <taxon>Pentatomoidea</taxon>
        <taxon>Pentatomidae</taxon>
        <taxon>Pentatominae</taxon>
        <taxon>Nezara</taxon>
    </lineage>
</organism>
<sequence length="253" mass="28562">MGSSKPVRSFVVVCSKRDLRCQHNGCIFPTGRELSLPCLPPKGSLQELLTLEKKSLRQNGQSSPLGDRVDVVLDLVFFYPISGTRLSAPGSRPERVRRRSRASPAGRVHFCLEWIYSWIDTSFGYEILYDSRLSENTETLDTLRISAVGHLLVIHIAIPTEFMEYYYYNITSKRKAISELVITLGTFWDDDNFMDIRGEDVTPRSAALPRPLSALSNYENLRIDSSRDLLHAEEEGSLEEVGTGGVRGKFNKE</sequence>
<accession>A0A9P0HSB7</accession>
<protein>
    <submittedName>
        <fullName evidence="2">Uncharacterized protein</fullName>
    </submittedName>
</protein>
<evidence type="ECO:0000313" key="3">
    <source>
        <dbReference type="Proteomes" id="UP001152798"/>
    </source>
</evidence>
<name>A0A9P0HSB7_NEZVI</name>
<evidence type="ECO:0000256" key="1">
    <source>
        <dbReference type="SAM" id="MobiDB-lite"/>
    </source>
</evidence>
<dbReference type="EMBL" id="OV725083">
    <property type="protein sequence ID" value="CAH1407356.1"/>
    <property type="molecule type" value="Genomic_DNA"/>
</dbReference>
<feature type="region of interest" description="Disordered" evidence="1">
    <location>
        <begin position="234"/>
        <end position="253"/>
    </location>
</feature>
<gene>
    <name evidence="2" type="ORF">NEZAVI_LOCUS15082</name>
</gene>
<dbReference type="Proteomes" id="UP001152798">
    <property type="component" value="Chromosome 7"/>
</dbReference>
<evidence type="ECO:0000313" key="2">
    <source>
        <dbReference type="EMBL" id="CAH1407356.1"/>
    </source>
</evidence>
<dbReference type="AlphaFoldDB" id="A0A9P0HSB7"/>